<feature type="transmembrane region" description="Helical" evidence="1">
    <location>
        <begin position="27"/>
        <end position="48"/>
    </location>
</feature>
<evidence type="ECO:0000256" key="1">
    <source>
        <dbReference type="SAM" id="Phobius"/>
    </source>
</evidence>
<accession>A0A024VZ10</accession>
<organism evidence="2 3">
    <name type="scientific">Plasmodium falciparum Tanzania</name>
    <name type="common">2000708</name>
    <dbReference type="NCBI Taxonomy" id="1036725"/>
    <lineage>
        <taxon>Eukaryota</taxon>
        <taxon>Sar</taxon>
        <taxon>Alveolata</taxon>
        <taxon>Apicomplexa</taxon>
        <taxon>Aconoidasida</taxon>
        <taxon>Haemosporida</taxon>
        <taxon>Plasmodiidae</taxon>
        <taxon>Plasmodium</taxon>
        <taxon>Plasmodium (Laverania)</taxon>
    </lineage>
</organism>
<protein>
    <submittedName>
        <fullName evidence="2">Uncharacterized protein</fullName>
    </submittedName>
</protein>
<keyword evidence="1" id="KW-0812">Transmembrane</keyword>
<evidence type="ECO:0000313" key="2">
    <source>
        <dbReference type="EMBL" id="ETW33490.1"/>
    </source>
</evidence>
<evidence type="ECO:0000313" key="3">
    <source>
        <dbReference type="Proteomes" id="UP000030708"/>
    </source>
</evidence>
<keyword evidence="1" id="KW-0472">Membrane</keyword>
<reference evidence="2 3" key="1">
    <citation type="submission" date="2013-02" db="EMBL/GenBank/DDBJ databases">
        <title>The Genome Annotation of Plasmodium falciparum Tanzania (2000708).</title>
        <authorList>
            <consortium name="The Broad Institute Genome Sequencing Platform"/>
            <consortium name="The Broad Institute Genome Sequencing Center for Infectious Disease"/>
            <person name="Neafsey D."/>
            <person name="Hoffman S."/>
            <person name="Volkman S."/>
            <person name="Rosenthal P."/>
            <person name="Walker B."/>
            <person name="Young S.K."/>
            <person name="Zeng Q."/>
            <person name="Gargeya S."/>
            <person name="Fitzgerald M."/>
            <person name="Haas B."/>
            <person name="Abouelleil A."/>
            <person name="Allen A.W."/>
            <person name="Alvarado L."/>
            <person name="Arachchi H.M."/>
            <person name="Berlin A.M."/>
            <person name="Chapman S.B."/>
            <person name="Gainer-Dewar J."/>
            <person name="Goldberg J."/>
            <person name="Griggs A."/>
            <person name="Gujja S."/>
            <person name="Hansen M."/>
            <person name="Howarth C."/>
            <person name="Imamovic A."/>
            <person name="Ireland A."/>
            <person name="Larimer J."/>
            <person name="McCowan C."/>
            <person name="Murphy C."/>
            <person name="Pearson M."/>
            <person name="Poon T.W."/>
            <person name="Priest M."/>
            <person name="Roberts A."/>
            <person name="Saif S."/>
            <person name="Shea T."/>
            <person name="Sisk P."/>
            <person name="Sykes S."/>
            <person name="Wortman J."/>
            <person name="Nusbaum C."/>
            <person name="Birren B."/>
        </authorList>
    </citation>
    <scope>NUCLEOTIDE SEQUENCE [LARGE SCALE GENOMIC DNA]</scope>
    <source>
        <strain evidence="3">Tanzania (2000708)</strain>
    </source>
</reference>
<keyword evidence="1" id="KW-1133">Transmembrane helix</keyword>
<name>A0A024VZ10_PLAFA</name>
<dbReference type="AlphaFoldDB" id="A0A024VZ10"/>
<gene>
    <name evidence="2" type="ORF">PFTANZ_05791</name>
</gene>
<dbReference type="EMBL" id="KI926573">
    <property type="protein sequence ID" value="ETW33490.1"/>
    <property type="molecule type" value="Genomic_DNA"/>
</dbReference>
<dbReference type="Proteomes" id="UP000030708">
    <property type="component" value="Unassembled WGS sequence"/>
</dbReference>
<proteinExistence type="predicted"/>
<reference evidence="2 3" key="2">
    <citation type="submission" date="2013-02" db="EMBL/GenBank/DDBJ databases">
        <title>The Genome Sequence of Plasmodium falciparum Tanzania (2000708).</title>
        <authorList>
            <consortium name="The Broad Institute Genome Sequencing Platform"/>
            <consortium name="The Broad Institute Genome Sequencing Center for Infectious Disease"/>
            <person name="Neafsey D."/>
            <person name="Cheeseman I."/>
            <person name="Volkman S."/>
            <person name="Adams J."/>
            <person name="Walker B."/>
            <person name="Young S.K."/>
            <person name="Zeng Q."/>
            <person name="Gargeya S."/>
            <person name="Fitzgerald M."/>
            <person name="Haas B."/>
            <person name="Abouelleil A."/>
            <person name="Alvarado L."/>
            <person name="Arachchi H.M."/>
            <person name="Berlin A.M."/>
            <person name="Chapman S.B."/>
            <person name="Dewar J."/>
            <person name="Goldberg J."/>
            <person name="Griggs A."/>
            <person name="Gujja S."/>
            <person name="Hansen M."/>
            <person name="Howarth C."/>
            <person name="Imamovic A."/>
            <person name="Larimer J."/>
            <person name="McCowan C."/>
            <person name="Murphy C."/>
            <person name="Neiman D."/>
            <person name="Pearson M."/>
            <person name="Priest M."/>
            <person name="Roberts A."/>
            <person name="Saif S."/>
            <person name="Shea T."/>
            <person name="Sisk P."/>
            <person name="Sykes S."/>
            <person name="Wortman J."/>
            <person name="Nusbaum C."/>
            <person name="Birren B."/>
        </authorList>
    </citation>
    <scope>NUCLEOTIDE SEQUENCE [LARGE SCALE GENOMIC DNA]</scope>
    <source>
        <strain evidence="3">Tanzania (2000708)</strain>
    </source>
</reference>
<sequence length="66" mass="7709">MVKTCKVCCQKQHLNMVIFWSIRINNYASLIMNITLMLLMVKVILANVEQMFVFQIFMGVNVLIVK</sequence>